<dbReference type="AlphaFoldDB" id="A0A2K9HBR1"/>
<dbReference type="InterPro" id="IPR003615">
    <property type="entry name" value="HNH_nuc"/>
</dbReference>
<name>A0A2K9HBR1_9BACT</name>
<proteinExistence type="predicted"/>
<protein>
    <submittedName>
        <fullName evidence="1">Uncharacterized protein</fullName>
    </submittedName>
</protein>
<keyword evidence="2" id="KW-1185">Reference proteome</keyword>
<accession>A0A2K9HBR1</accession>
<dbReference type="KEGG" id="pje:CRM71_08245"/>
<dbReference type="SMART" id="SM00507">
    <property type="entry name" value="HNHc"/>
    <property type="match status" value="1"/>
</dbReference>
<reference evidence="1 2" key="1">
    <citation type="submission" date="2017-06" db="EMBL/GenBank/DDBJ databases">
        <authorList>
            <person name="Varghese N."/>
            <person name="Submissions S."/>
        </authorList>
    </citation>
    <scope>NUCLEOTIDE SEQUENCE [LARGE SCALE GENOMIC DNA]</scope>
    <source>
        <strain evidence="1 2">DSM 26989</strain>
    </source>
</reference>
<gene>
    <name evidence="1" type="ORF">SAMN06265364_1438</name>
</gene>
<dbReference type="CDD" id="cd00085">
    <property type="entry name" value="HNHc"/>
    <property type="match status" value="1"/>
</dbReference>
<dbReference type="GeneID" id="94029386"/>
<sequence>MTHLFRTIAPKRTCTKKYSDYHKYKDALSEDFNHKCGYTDCSERWFGGKRTFQIDHLKPKSKHPGLIHEYSNLVYCCAYVNRAKWHDDSPNYLDPCNVDFNTHFERDDNGFIMPKTLQGKYMVEHLQLDLYRYAIIWNLDRLSEKIDKLNEVTNRSGKLKRILFQLYEEYYKYTKYLVDK</sequence>
<dbReference type="RefSeq" id="WP_004365065.1">
    <property type="nucleotide sequence ID" value="NZ_CP023863.1"/>
</dbReference>
<dbReference type="Gene3D" id="1.10.30.50">
    <property type="match status" value="1"/>
</dbReference>
<organism evidence="1 2">
    <name type="scientific">Prevotella jejuni</name>
    <dbReference type="NCBI Taxonomy" id="1177574"/>
    <lineage>
        <taxon>Bacteria</taxon>
        <taxon>Pseudomonadati</taxon>
        <taxon>Bacteroidota</taxon>
        <taxon>Bacteroidia</taxon>
        <taxon>Bacteroidales</taxon>
        <taxon>Prevotellaceae</taxon>
        <taxon>Prevotella</taxon>
    </lineage>
</organism>
<dbReference type="Proteomes" id="UP000198427">
    <property type="component" value="Unassembled WGS sequence"/>
</dbReference>
<dbReference type="OrthoDB" id="1340280at2"/>
<evidence type="ECO:0000313" key="1">
    <source>
        <dbReference type="EMBL" id="SNS11177.1"/>
    </source>
</evidence>
<comment type="caution">
    <text evidence="1">The sequence shown here is derived from an EMBL/GenBank/DDBJ whole genome shotgun (WGS) entry which is preliminary data.</text>
</comment>
<dbReference type="EMBL" id="FZNZ01000043">
    <property type="protein sequence ID" value="SNS11177.1"/>
    <property type="molecule type" value="Genomic_DNA"/>
</dbReference>
<evidence type="ECO:0000313" key="2">
    <source>
        <dbReference type="Proteomes" id="UP000198427"/>
    </source>
</evidence>